<comment type="caution">
    <text evidence="1">The sequence shown here is derived from an EMBL/GenBank/DDBJ whole genome shotgun (WGS) entry which is preliminary data.</text>
</comment>
<reference evidence="1 2" key="1">
    <citation type="journal article" date="2022" name="bioRxiv">
        <title>An ancient truncated duplication of the anti-Mullerian hormone receptor type 2 gene is a potential conserved master sex determinant in the Pangasiidae catfish family.</title>
        <authorList>
            <person name="Wen M."/>
            <person name="Pan Q."/>
            <person name="Jouanno E."/>
            <person name="Montfort J."/>
            <person name="Zahm M."/>
            <person name="Cabau C."/>
            <person name="Klopp C."/>
            <person name="Iampietro C."/>
            <person name="Roques C."/>
            <person name="Bouchez O."/>
            <person name="Castinel A."/>
            <person name="Donnadieu C."/>
            <person name="Parrinello H."/>
            <person name="Poncet C."/>
            <person name="Belmonte E."/>
            <person name="Gautier V."/>
            <person name="Avarre J.-C."/>
            <person name="Dugue R."/>
            <person name="Gustiano R."/>
            <person name="Ha T.T.T."/>
            <person name="Campet M."/>
            <person name="Sriphairoj K."/>
            <person name="Ribolli J."/>
            <person name="de Almeida F.L."/>
            <person name="Desvignes T."/>
            <person name="Postlethwait J.H."/>
            <person name="Bucao C.F."/>
            <person name="Robinson-Rechavi M."/>
            <person name="Bobe J."/>
            <person name="Herpin A."/>
            <person name="Guiguen Y."/>
        </authorList>
    </citation>
    <scope>NUCLEOTIDE SEQUENCE [LARGE SCALE GENOMIC DNA]</scope>
    <source>
        <strain evidence="1">YG-Dec2019</strain>
    </source>
</reference>
<sequence>MRVLKSALALACLAVLVYGCASSPADRCGVLGQCAQVNSSRSADLVNVSLYYESLCSGCRQFLALQLMPTFIMLRDIMTVELVPYGNAEEKQVGGKYEFTCQHGPNECLGNMIETCVLKKLGLAAYPVIYCMEAAADVVKAAESTCVLKKLGLAAYPVIYCMEAAADVVKAAESCLALFSPDTRFGDIMACANGDEGNQLMHENAKKTGALQPPHQYVPWITVNGEHTDDLEEKATSSLFLLVCSLYKGKAPAACALGQKVVKTNYC</sequence>
<protein>
    <submittedName>
        <fullName evidence="1">Uncharacterized protein</fullName>
    </submittedName>
</protein>
<name>A0ACC5X515_PANGG</name>
<organism evidence="1 2">
    <name type="scientific">Pangasianodon gigas</name>
    <name type="common">Mekong giant catfish</name>
    <name type="synonym">Pangasius gigas</name>
    <dbReference type="NCBI Taxonomy" id="30993"/>
    <lineage>
        <taxon>Eukaryota</taxon>
        <taxon>Metazoa</taxon>
        <taxon>Chordata</taxon>
        <taxon>Craniata</taxon>
        <taxon>Vertebrata</taxon>
        <taxon>Euteleostomi</taxon>
        <taxon>Actinopterygii</taxon>
        <taxon>Neopterygii</taxon>
        <taxon>Teleostei</taxon>
        <taxon>Ostariophysi</taxon>
        <taxon>Siluriformes</taxon>
        <taxon>Pangasiidae</taxon>
        <taxon>Pangasianodon</taxon>
    </lineage>
</organism>
<dbReference type="Proteomes" id="UP000829447">
    <property type="component" value="Linkage Group LG14"/>
</dbReference>
<evidence type="ECO:0000313" key="1">
    <source>
        <dbReference type="EMBL" id="MCI4386210.1"/>
    </source>
</evidence>
<evidence type="ECO:0000313" key="2">
    <source>
        <dbReference type="Proteomes" id="UP000829447"/>
    </source>
</evidence>
<gene>
    <name evidence="1" type="ORF">PGIGA_G00059910</name>
</gene>
<keyword evidence="2" id="KW-1185">Reference proteome</keyword>
<dbReference type="EMBL" id="CM040467">
    <property type="protein sequence ID" value="MCI4386210.1"/>
    <property type="molecule type" value="Genomic_DNA"/>
</dbReference>
<proteinExistence type="predicted"/>
<accession>A0ACC5X515</accession>